<feature type="transmembrane region" description="Helical" evidence="1">
    <location>
        <begin position="45"/>
        <end position="69"/>
    </location>
</feature>
<evidence type="ECO:0008006" key="4">
    <source>
        <dbReference type="Google" id="ProtNLM"/>
    </source>
</evidence>
<protein>
    <recommendedName>
        <fullName evidence="4">Transmembrane protein</fullName>
    </recommendedName>
</protein>
<sequence>MTKITHCFHTGKSSFLDSDFLSFVFQLSLIQILDLGFFFSSPLLLLPSAFLVAGVIAAAFVAGAAAAAVDRMSCYRFNFVISLQRSFSENLDPFYER</sequence>
<comment type="caution">
    <text evidence="2">The sequence shown here is derived from an EMBL/GenBank/DDBJ whole genome shotgun (WGS) entry which is preliminary data.</text>
</comment>
<keyword evidence="1" id="KW-0472">Membrane</keyword>
<proteinExistence type="predicted"/>
<name>A0AAU9LU57_9ASTR</name>
<organism evidence="2 3">
    <name type="scientific">Lactuca virosa</name>
    <dbReference type="NCBI Taxonomy" id="75947"/>
    <lineage>
        <taxon>Eukaryota</taxon>
        <taxon>Viridiplantae</taxon>
        <taxon>Streptophyta</taxon>
        <taxon>Embryophyta</taxon>
        <taxon>Tracheophyta</taxon>
        <taxon>Spermatophyta</taxon>
        <taxon>Magnoliopsida</taxon>
        <taxon>eudicotyledons</taxon>
        <taxon>Gunneridae</taxon>
        <taxon>Pentapetalae</taxon>
        <taxon>asterids</taxon>
        <taxon>campanulids</taxon>
        <taxon>Asterales</taxon>
        <taxon>Asteraceae</taxon>
        <taxon>Cichorioideae</taxon>
        <taxon>Cichorieae</taxon>
        <taxon>Lactucinae</taxon>
        <taxon>Lactuca</taxon>
    </lineage>
</organism>
<evidence type="ECO:0000256" key="1">
    <source>
        <dbReference type="SAM" id="Phobius"/>
    </source>
</evidence>
<evidence type="ECO:0000313" key="3">
    <source>
        <dbReference type="Proteomes" id="UP001157418"/>
    </source>
</evidence>
<keyword evidence="1" id="KW-1133">Transmembrane helix</keyword>
<gene>
    <name evidence="2" type="ORF">LVIROSA_LOCUS1148</name>
</gene>
<evidence type="ECO:0000313" key="2">
    <source>
        <dbReference type="EMBL" id="CAH1413175.1"/>
    </source>
</evidence>
<dbReference type="AlphaFoldDB" id="A0AAU9LU57"/>
<accession>A0AAU9LU57</accession>
<dbReference type="EMBL" id="CAKMRJ010000001">
    <property type="protein sequence ID" value="CAH1413175.1"/>
    <property type="molecule type" value="Genomic_DNA"/>
</dbReference>
<keyword evidence="1" id="KW-0812">Transmembrane</keyword>
<feature type="transmembrane region" description="Helical" evidence="1">
    <location>
        <begin position="20"/>
        <end position="39"/>
    </location>
</feature>
<dbReference type="Proteomes" id="UP001157418">
    <property type="component" value="Unassembled WGS sequence"/>
</dbReference>
<reference evidence="2 3" key="1">
    <citation type="submission" date="2022-01" db="EMBL/GenBank/DDBJ databases">
        <authorList>
            <person name="Xiong W."/>
            <person name="Schranz E."/>
        </authorList>
    </citation>
    <scope>NUCLEOTIDE SEQUENCE [LARGE SCALE GENOMIC DNA]</scope>
</reference>
<keyword evidence="3" id="KW-1185">Reference proteome</keyword>